<keyword evidence="2" id="KW-0862">Zinc</keyword>
<reference evidence="7 8" key="2">
    <citation type="submission" date="2021-01" db="EMBL/GenBank/DDBJ databases">
        <title>Genomic Encyclopedia of Type Strains, Phase IV (KMG-IV): sequencing the most valuable type-strain genomes for metagenomic binning, comparative biology and taxonomic classification.</title>
        <authorList>
            <person name="Goeker M."/>
        </authorList>
    </citation>
    <scope>NUCLEOTIDE SEQUENCE [LARGE SCALE GENOMIC DNA]</scope>
    <source>
        <strain evidence="7 8">DSM 6130</strain>
    </source>
</reference>
<dbReference type="SUPFAM" id="SSF49329">
    <property type="entry name" value="Cu,Zn superoxide dismutase-like"/>
    <property type="match status" value="1"/>
</dbReference>
<dbReference type="GO" id="GO:0004784">
    <property type="term" value="F:superoxide dismutase activity"/>
    <property type="evidence" value="ECO:0007669"/>
    <property type="project" value="UniProtKB-EC"/>
</dbReference>
<evidence type="ECO:0000313" key="8">
    <source>
        <dbReference type="Proteomes" id="UP000758856"/>
    </source>
</evidence>
<dbReference type="EMBL" id="JAFBCY010000001">
    <property type="protein sequence ID" value="MBM7850155.1"/>
    <property type="molecule type" value="Genomic_DNA"/>
</dbReference>
<reference evidence="6" key="3">
    <citation type="submission" date="2023-01" db="EMBL/GenBank/DDBJ databases">
        <authorList>
            <person name="Sun Q."/>
            <person name="Evtushenko L."/>
        </authorList>
    </citation>
    <scope>NUCLEOTIDE SEQUENCE</scope>
    <source>
        <strain evidence="6">VKM B-1606</strain>
    </source>
</reference>
<dbReference type="PANTHER" id="PTHR10003">
    <property type="entry name" value="SUPEROXIDE DISMUTASE CU-ZN -RELATED"/>
    <property type="match status" value="1"/>
</dbReference>
<dbReference type="PROSITE" id="PS00332">
    <property type="entry name" value="SOD_CU_ZN_2"/>
    <property type="match status" value="1"/>
</dbReference>
<evidence type="ECO:0000256" key="1">
    <source>
        <dbReference type="ARBA" id="ARBA00010457"/>
    </source>
</evidence>
<dbReference type="InterPro" id="IPR036423">
    <property type="entry name" value="SOD-like_Cu/Zn_dom_sf"/>
</dbReference>
<keyword evidence="2" id="KW-0479">Metal-binding</keyword>
<dbReference type="GO" id="GO:0005507">
    <property type="term" value="F:copper ion binding"/>
    <property type="evidence" value="ECO:0007669"/>
    <property type="project" value="InterPro"/>
</dbReference>
<keyword evidence="8" id="KW-1185">Reference proteome</keyword>
<comment type="function">
    <text evidence="2">Destroys radicals which are normally produced within the cells and which are toxic to biological systems.</text>
</comment>
<keyword evidence="2 7" id="KW-0560">Oxidoreductase</keyword>
<feature type="domain" description="Superoxide dismutase copper/zinc binding" evidence="5">
    <location>
        <begin position="49"/>
        <end position="177"/>
    </location>
</feature>
<keyword evidence="4" id="KW-0732">Signal</keyword>
<comment type="similarity">
    <text evidence="1 2">Belongs to the Cu-Zn superoxide dismutase family.</text>
</comment>
<dbReference type="EMBL" id="BSFF01000002">
    <property type="protein sequence ID" value="GLK55447.1"/>
    <property type="molecule type" value="Genomic_DNA"/>
</dbReference>
<feature type="compositionally biased region" description="Basic and acidic residues" evidence="3">
    <location>
        <begin position="93"/>
        <end position="106"/>
    </location>
</feature>
<evidence type="ECO:0000313" key="6">
    <source>
        <dbReference type="EMBL" id="GLK55447.1"/>
    </source>
</evidence>
<keyword evidence="2" id="KW-0186">Copper</keyword>
<accession>A0A9W6ITP1</accession>
<comment type="cofactor">
    <cofactor evidence="2">
        <name>Zn(2+)</name>
        <dbReference type="ChEBI" id="CHEBI:29105"/>
    </cofactor>
    <text evidence="2">Binds 1 zinc ion per subunit.</text>
</comment>
<organism evidence="6 9">
    <name type="scientific">Methylopila capsulata</name>
    <dbReference type="NCBI Taxonomy" id="61654"/>
    <lineage>
        <taxon>Bacteria</taxon>
        <taxon>Pseudomonadati</taxon>
        <taxon>Pseudomonadota</taxon>
        <taxon>Alphaproteobacteria</taxon>
        <taxon>Hyphomicrobiales</taxon>
        <taxon>Methylopilaceae</taxon>
        <taxon>Methylopila</taxon>
    </lineage>
</organism>
<comment type="cofactor">
    <cofactor evidence="2">
        <name>Cu cation</name>
        <dbReference type="ChEBI" id="CHEBI:23378"/>
    </cofactor>
    <text evidence="2">Binds 1 copper ion per subunit.</text>
</comment>
<evidence type="ECO:0000256" key="3">
    <source>
        <dbReference type="SAM" id="MobiDB-lite"/>
    </source>
</evidence>
<name>A0A9W6ITP1_9HYPH</name>
<evidence type="ECO:0000256" key="2">
    <source>
        <dbReference type="RuleBase" id="RU000393"/>
    </source>
</evidence>
<sequence>MIRPLSMLLAGALAVAPLAALAQTPETPKAEAPKAETYEIQGKDGKKIGDLSLTAAPKGVLMDIEIAAGSLTAGKHGMHFHATADCSDVGEYKKSGSHAGHAEGKHGLLNPNGPEPGDLPNLIVLSDGSAQAALYTGLIKLDELKDADGSAFIIHAEKDDHMSQPIGGAGGRIACAAVK</sequence>
<dbReference type="EC" id="1.15.1.1" evidence="2"/>
<dbReference type="Proteomes" id="UP000758856">
    <property type="component" value="Unassembled WGS sequence"/>
</dbReference>
<reference evidence="6" key="1">
    <citation type="journal article" date="2014" name="Int. J. Syst. Evol. Microbiol.">
        <title>Complete genome sequence of Corynebacterium casei LMG S-19264T (=DSM 44701T), isolated from a smear-ripened cheese.</title>
        <authorList>
            <consortium name="US DOE Joint Genome Institute (JGI-PGF)"/>
            <person name="Walter F."/>
            <person name="Albersmeier A."/>
            <person name="Kalinowski J."/>
            <person name="Ruckert C."/>
        </authorList>
    </citation>
    <scope>NUCLEOTIDE SEQUENCE</scope>
    <source>
        <strain evidence="6">VKM B-1606</strain>
    </source>
</reference>
<dbReference type="InterPro" id="IPR018152">
    <property type="entry name" value="SOD_Cu/Zn_BS"/>
</dbReference>
<comment type="caution">
    <text evidence="6">The sequence shown here is derived from an EMBL/GenBank/DDBJ whole genome shotgun (WGS) entry which is preliminary data.</text>
</comment>
<dbReference type="AlphaFoldDB" id="A0A9W6ITP1"/>
<dbReference type="InterPro" id="IPR001424">
    <property type="entry name" value="SOD_Cu_Zn_dom"/>
</dbReference>
<feature type="chain" id="PRO_5040740420" description="Superoxide dismutase [Cu-Zn]" evidence="4">
    <location>
        <begin position="23"/>
        <end position="179"/>
    </location>
</feature>
<evidence type="ECO:0000259" key="5">
    <source>
        <dbReference type="Pfam" id="PF00080"/>
    </source>
</evidence>
<proteinExistence type="inferred from homology"/>
<feature type="signal peptide" evidence="4">
    <location>
        <begin position="1"/>
        <end position="22"/>
    </location>
</feature>
<dbReference type="Gene3D" id="2.60.40.200">
    <property type="entry name" value="Superoxide dismutase, copper/zinc binding domain"/>
    <property type="match status" value="1"/>
</dbReference>
<dbReference type="RefSeq" id="WP_204948612.1">
    <property type="nucleotide sequence ID" value="NZ_BSFF01000002.1"/>
</dbReference>
<evidence type="ECO:0000313" key="7">
    <source>
        <dbReference type="EMBL" id="MBM7850155.1"/>
    </source>
</evidence>
<feature type="region of interest" description="Disordered" evidence="3">
    <location>
        <begin position="93"/>
        <end position="115"/>
    </location>
</feature>
<protein>
    <recommendedName>
        <fullName evidence="2">Superoxide dismutase [Cu-Zn]</fullName>
        <ecNumber evidence="2">1.15.1.1</ecNumber>
    </recommendedName>
</protein>
<dbReference type="Proteomes" id="UP001143400">
    <property type="component" value="Unassembled WGS sequence"/>
</dbReference>
<evidence type="ECO:0000256" key="4">
    <source>
        <dbReference type="SAM" id="SignalP"/>
    </source>
</evidence>
<dbReference type="Pfam" id="PF00080">
    <property type="entry name" value="Sod_Cu"/>
    <property type="match status" value="1"/>
</dbReference>
<dbReference type="InterPro" id="IPR024134">
    <property type="entry name" value="SOD_Cu/Zn_/chaperone"/>
</dbReference>
<gene>
    <name evidence="6" type="primary">sodC</name>
    <name evidence="6" type="ORF">GCM10008170_14660</name>
    <name evidence="7" type="ORF">JOD31_000367</name>
</gene>
<comment type="catalytic activity">
    <reaction evidence="2">
        <text>2 superoxide + 2 H(+) = H2O2 + O2</text>
        <dbReference type="Rhea" id="RHEA:20696"/>
        <dbReference type="ChEBI" id="CHEBI:15378"/>
        <dbReference type="ChEBI" id="CHEBI:15379"/>
        <dbReference type="ChEBI" id="CHEBI:16240"/>
        <dbReference type="ChEBI" id="CHEBI:18421"/>
        <dbReference type="EC" id="1.15.1.1"/>
    </reaction>
</comment>
<evidence type="ECO:0000313" key="9">
    <source>
        <dbReference type="Proteomes" id="UP001143400"/>
    </source>
</evidence>